<proteinExistence type="predicted"/>
<dbReference type="AlphaFoldDB" id="A0A443SEZ0"/>
<dbReference type="Proteomes" id="UP000288716">
    <property type="component" value="Unassembled WGS sequence"/>
</dbReference>
<evidence type="ECO:0000313" key="3">
    <source>
        <dbReference type="EMBL" id="RWS26081.1"/>
    </source>
</evidence>
<dbReference type="VEuPathDB" id="VectorBase:LDEU005959"/>
<protein>
    <submittedName>
        <fullName evidence="3">Cuticle protein 57A-like protein 1</fullName>
    </submittedName>
</protein>
<evidence type="ECO:0000256" key="2">
    <source>
        <dbReference type="PROSITE-ProRule" id="PRU00497"/>
    </source>
</evidence>
<dbReference type="OrthoDB" id="7255276at2759"/>
<accession>A0A443SEZ0</accession>
<dbReference type="EMBL" id="NCKV01003087">
    <property type="protein sequence ID" value="RWS26081.1"/>
    <property type="molecule type" value="Genomic_DNA"/>
</dbReference>
<gene>
    <name evidence="3" type="ORF">B4U80_11302</name>
</gene>
<keyword evidence="4" id="KW-1185">Reference proteome</keyword>
<dbReference type="PROSITE" id="PS00233">
    <property type="entry name" value="CHIT_BIND_RR_1"/>
    <property type="match status" value="1"/>
</dbReference>
<organism evidence="3 4">
    <name type="scientific">Leptotrombidium deliense</name>
    <dbReference type="NCBI Taxonomy" id="299467"/>
    <lineage>
        <taxon>Eukaryota</taxon>
        <taxon>Metazoa</taxon>
        <taxon>Ecdysozoa</taxon>
        <taxon>Arthropoda</taxon>
        <taxon>Chelicerata</taxon>
        <taxon>Arachnida</taxon>
        <taxon>Acari</taxon>
        <taxon>Acariformes</taxon>
        <taxon>Trombidiformes</taxon>
        <taxon>Prostigmata</taxon>
        <taxon>Anystina</taxon>
        <taxon>Parasitengona</taxon>
        <taxon>Trombiculoidea</taxon>
        <taxon>Trombiculidae</taxon>
        <taxon>Leptotrombidium</taxon>
    </lineage>
</organism>
<evidence type="ECO:0000313" key="4">
    <source>
        <dbReference type="Proteomes" id="UP000288716"/>
    </source>
</evidence>
<feature type="non-terminal residue" evidence="3">
    <location>
        <position position="1"/>
    </location>
</feature>
<comment type="caution">
    <text evidence="3">The sequence shown here is derived from an EMBL/GenBank/DDBJ whole genome shotgun (WGS) entry which is preliminary data.</text>
</comment>
<dbReference type="GO" id="GO:0042302">
    <property type="term" value="F:structural constituent of cuticle"/>
    <property type="evidence" value="ECO:0007669"/>
    <property type="project" value="UniProtKB-UniRule"/>
</dbReference>
<reference evidence="3 4" key="1">
    <citation type="journal article" date="2018" name="Gigascience">
        <title>Genomes of trombidid mites reveal novel predicted allergens and laterally-transferred genes associated with secondary metabolism.</title>
        <authorList>
            <person name="Dong X."/>
            <person name="Chaisiri K."/>
            <person name="Xia D."/>
            <person name="Armstrong S.D."/>
            <person name="Fang Y."/>
            <person name="Donnelly M.J."/>
            <person name="Kadowaki T."/>
            <person name="McGarry J.W."/>
            <person name="Darby A.C."/>
            <person name="Makepeace B.L."/>
        </authorList>
    </citation>
    <scope>NUCLEOTIDE SEQUENCE [LARGE SCALE GENOMIC DNA]</scope>
    <source>
        <strain evidence="3">UoL-UT</strain>
    </source>
</reference>
<sequence>CHAAIDSSSQPLRRTRRQNEVDIITDGRGGVREVDIITGRSGSRDEIDVITDGRGVSEVDIIRGGRRRGTERRVVERRVVERRRPTTTRRRDDTEIDIITGGRRSSGVREIDILTGDRRSGVREIDILTGDRRSGVREIDIIRRGSGGRRTSTTTTRRRTDVDNILEERRATARGGVEEGTAGIDIFKPMPYKFKFSAPNHKSVVERSEEADENGVVRGYYTINMGNGLYRYVDYIADKDGYRAAIRSNEPGLGIGPQGPPADTTFDLEEPPRTERRQGISSLSGVRLVPIDNRNRTIVVEEEIIEEPRRTVVIEEDIEPETVVIEEVREEPRTVIVEERRTSERRGTRRRT</sequence>
<keyword evidence="1 2" id="KW-0193">Cuticle</keyword>
<feature type="non-terminal residue" evidence="3">
    <location>
        <position position="352"/>
    </location>
</feature>
<dbReference type="InterPro" id="IPR000618">
    <property type="entry name" value="Insect_cuticle"/>
</dbReference>
<dbReference type="InterPro" id="IPR031311">
    <property type="entry name" value="CHIT_BIND_RR_consensus"/>
</dbReference>
<dbReference type="Pfam" id="PF00379">
    <property type="entry name" value="Chitin_bind_4"/>
    <property type="match status" value="1"/>
</dbReference>
<name>A0A443SEZ0_9ACAR</name>
<dbReference type="PROSITE" id="PS51155">
    <property type="entry name" value="CHIT_BIND_RR_2"/>
    <property type="match status" value="1"/>
</dbReference>
<evidence type="ECO:0000256" key="1">
    <source>
        <dbReference type="ARBA" id="ARBA00022460"/>
    </source>
</evidence>